<accession>A0AAD3R4E4</accession>
<comment type="caution">
    <text evidence="1">The sequence shown here is derived from an EMBL/GenBank/DDBJ whole genome shotgun (WGS) entry which is preliminary data.</text>
</comment>
<dbReference type="AlphaFoldDB" id="A0AAD3R4E4"/>
<dbReference type="Proteomes" id="UP001279410">
    <property type="component" value="Unassembled WGS sequence"/>
</dbReference>
<keyword evidence="2" id="KW-1185">Reference proteome</keyword>
<proteinExistence type="predicted"/>
<evidence type="ECO:0000313" key="1">
    <source>
        <dbReference type="EMBL" id="GLD55098.1"/>
    </source>
</evidence>
<protein>
    <submittedName>
        <fullName evidence="1">DDB1- and CUL4-associated factor 11</fullName>
    </submittedName>
</protein>
<organism evidence="1 2">
    <name type="scientific">Lates japonicus</name>
    <name type="common">Japanese lates</name>
    <dbReference type="NCBI Taxonomy" id="270547"/>
    <lineage>
        <taxon>Eukaryota</taxon>
        <taxon>Metazoa</taxon>
        <taxon>Chordata</taxon>
        <taxon>Craniata</taxon>
        <taxon>Vertebrata</taxon>
        <taxon>Euteleostomi</taxon>
        <taxon>Actinopterygii</taxon>
        <taxon>Neopterygii</taxon>
        <taxon>Teleostei</taxon>
        <taxon>Neoteleostei</taxon>
        <taxon>Acanthomorphata</taxon>
        <taxon>Carangaria</taxon>
        <taxon>Carangaria incertae sedis</taxon>
        <taxon>Centropomidae</taxon>
        <taxon>Lates</taxon>
    </lineage>
</organism>
<dbReference type="EMBL" id="BRZM01000020">
    <property type="protein sequence ID" value="GLD55098.1"/>
    <property type="molecule type" value="Genomic_DNA"/>
</dbReference>
<gene>
    <name evidence="1" type="ORF">AKAME5_000763700</name>
</gene>
<reference evidence="1" key="1">
    <citation type="submission" date="2022-08" db="EMBL/GenBank/DDBJ databases">
        <title>Genome sequencing of akame (Lates japonicus).</title>
        <authorList>
            <person name="Hashiguchi Y."/>
            <person name="Takahashi H."/>
        </authorList>
    </citation>
    <scope>NUCLEOTIDE SEQUENCE</scope>
    <source>
        <strain evidence="1">Kochi</strain>
    </source>
</reference>
<evidence type="ECO:0000313" key="2">
    <source>
        <dbReference type="Proteomes" id="UP001279410"/>
    </source>
</evidence>
<name>A0AAD3R4E4_LATJO</name>
<sequence length="83" mass="8956">MGVTPQPVGQLAGHRDGITFILQQGVEGSDPLGDARYLISNLKDQSIKPGMLCASPKEGTGSLPPGCHLTNWDYWPRQVPREA</sequence>